<dbReference type="PIRSF" id="PIRSF006806">
    <property type="entry name" value="FTHF_cligase"/>
    <property type="match status" value="1"/>
</dbReference>
<dbReference type="GO" id="GO:0009396">
    <property type="term" value="P:folic acid-containing compound biosynthetic process"/>
    <property type="evidence" value="ECO:0007669"/>
    <property type="project" value="TreeGrafter"/>
</dbReference>
<dbReference type="Pfam" id="PF01812">
    <property type="entry name" value="5-FTHF_cyc-lig"/>
    <property type="match status" value="1"/>
</dbReference>
<evidence type="ECO:0000256" key="3">
    <source>
        <dbReference type="ARBA" id="ARBA00022840"/>
    </source>
</evidence>
<dbReference type="EC" id="6.3.3.2" evidence="5"/>
<keyword evidence="5" id="KW-0460">Magnesium</keyword>
<keyword evidence="5" id="KW-0479">Metal-binding</keyword>
<accession>A0A0B5FSP1</accession>
<dbReference type="EMBL" id="CP010311">
    <property type="protein sequence ID" value="AJF07170.1"/>
    <property type="molecule type" value="Genomic_DNA"/>
</dbReference>
<dbReference type="GO" id="GO:0030272">
    <property type="term" value="F:5-formyltetrahydrofolate cyclo-ligase activity"/>
    <property type="evidence" value="ECO:0007669"/>
    <property type="project" value="UniProtKB-EC"/>
</dbReference>
<dbReference type="InterPro" id="IPR002698">
    <property type="entry name" value="FTHF_cligase"/>
</dbReference>
<keyword evidence="2 4" id="KW-0547">Nucleotide-binding</keyword>
<dbReference type="GO" id="GO:0005524">
    <property type="term" value="F:ATP binding"/>
    <property type="evidence" value="ECO:0007669"/>
    <property type="project" value="UniProtKB-KW"/>
</dbReference>
<proteinExistence type="inferred from homology"/>
<feature type="binding site" evidence="4">
    <location>
        <begin position="3"/>
        <end position="7"/>
    </location>
    <ligand>
        <name>ATP</name>
        <dbReference type="ChEBI" id="CHEBI:30616"/>
    </ligand>
</feature>
<dbReference type="InterPro" id="IPR037171">
    <property type="entry name" value="NagB/RpiA_transferase-like"/>
</dbReference>
<keyword evidence="7" id="KW-1185">Reference proteome</keyword>
<name>A0A0B5FSP1_9BACT</name>
<dbReference type="PANTHER" id="PTHR23407">
    <property type="entry name" value="ATPASE INHIBITOR/5-FORMYLTETRAHYDROFOLATE CYCLO-LIGASE"/>
    <property type="match status" value="1"/>
</dbReference>
<dbReference type="STRING" id="483547.GSUB_12230"/>
<dbReference type="PANTHER" id="PTHR23407:SF1">
    <property type="entry name" value="5-FORMYLTETRAHYDROFOLATE CYCLO-LIGASE"/>
    <property type="match status" value="1"/>
</dbReference>
<dbReference type="HOGENOM" id="CLU_066245_3_0_7"/>
<dbReference type="SUPFAM" id="SSF100950">
    <property type="entry name" value="NagB/RpiA/CoA transferase-like"/>
    <property type="match status" value="1"/>
</dbReference>
<evidence type="ECO:0000313" key="7">
    <source>
        <dbReference type="Proteomes" id="UP000035036"/>
    </source>
</evidence>
<evidence type="ECO:0000256" key="4">
    <source>
        <dbReference type="PIRSR" id="PIRSR006806-1"/>
    </source>
</evidence>
<dbReference type="NCBIfam" id="TIGR02727">
    <property type="entry name" value="MTHFS_bact"/>
    <property type="match status" value="1"/>
</dbReference>
<evidence type="ECO:0000256" key="1">
    <source>
        <dbReference type="ARBA" id="ARBA00010638"/>
    </source>
</evidence>
<dbReference type="RefSeq" id="WP_040201011.1">
    <property type="nucleotide sequence ID" value="NZ_CP010311.1"/>
</dbReference>
<dbReference type="Gene3D" id="3.40.50.10420">
    <property type="entry name" value="NagB/RpiA/CoA transferase-like"/>
    <property type="match status" value="1"/>
</dbReference>
<dbReference type="InterPro" id="IPR024185">
    <property type="entry name" value="FTHF_cligase-like_sf"/>
</dbReference>
<dbReference type="OrthoDB" id="9801938at2"/>
<dbReference type="KEGG" id="gsb:GSUB_12230"/>
<reference evidence="6 7" key="1">
    <citation type="journal article" date="2015" name="Genome Announc.">
        <title>Genomes of Geoalkalibacter ferrihydriticus Z-0531T and Geoalkalibacter subterraneus Red1T, Two Haloalkaliphilic Metal-Reducing Deltaproteobacteria.</title>
        <authorList>
            <person name="Badalamenti J.P."/>
            <person name="Krajmalnik-Brown R."/>
            <person name="Torres C.I."/>
            <person name="Bond D.R."/>
        </authorList>
    </citation>
    <scope>NUCLEOTIDE SEQUENCE [LARGE SCALE GENOMIC DNA]</scope>
    <source>
        <strain evidence="6 7">Red1</strain>
    </source>
</reference>
<gene>
    <name evidence="6" type="ORF">GSUB_12230</name>
</gene>
<dbReference type="GO" id="GO:0046872">
    <property type="term" value="F:metal ion binding"/>
    <property type="evidence" value="ECO:0007669"/>
    <property type="project" value="UniProtKB-KW"/>
</dbReference>
<protein>
    <recommendedName>
        <fullName evidence="5">5-formyltetrahydrofolate cyclo-ligase</fullName>
        <ecNumber evidence="5">6.3.3.2</ecNumber>
    </recommendedName>
</protein>
<dbReference type="Proteomes" id="UP000035036">
    <property type="component" value="Chromosome"/>
</dbReference>
<evidence type="ECO:0000256" key="5">
    <source>
        <dbReference type="RuleBase" id="RU361279"/>
    </source>
</evidence>
<comment type="catalytic activity">
    <reaction evidence="5">
        <text>(6S)-5-formyl-5,6,7,8-tetrahydrofolate + ATP = (6R)-5,10-methenyltetrahydrofolate + ADP + phosphate</text>
        <dbReference type="Rhea" id="RHEA:10488"/>
        <dbReference type="ChEBI" id="CHEBI:30616"/>
        <dbReference type="ChEBI" id="CHEBI:43474"/>
        <dbReference type="ChEBI" id="CHEBI:57455"/>
        <dbReference type="ChEBI" id="CHEBI:57457"/>
        <dbReference type="ChEBI" id="CHEBI:456216"/>
        <dbReference type="EC" id="6.3.3.2"/>
    </reaction>
</comment>
<dbReference type="GO" id="GO:0035999">
    <property type="term" value="P:tetrahydrofolate interconversion"/>
    <property type="evidence" value="ECO:0007669"/>
    <property type="project" value="TreeGrafter"/>
</dbReference>
<organism evidence="6 7">
    <name type="scientific">Geoalkalibacter subterraneus</name>
    <dbReference type="NCBI Taxonomy" id="483547"/>
    <lineage>
        <taxon>Bacteria</taxon>
        <taxon>Pseudomonadati</taxon>
        <taxon>Thermodesulfobacteriota</taxon>
        <taxon>Desulfuromonadia</taxon>
        <taxon>Desulfuromonadales</taxon>
        <taxon>Geoalkalibacteraceae</taxon>
        <taxon>Geoalkalibacter</taxon>
    </lineage>
</organism>
<keyword evidence="3 4" id="KW-0067">ATP-binding</keyword>
<comment type="cofactor">
    <cofactor evidence="5">
        <name>Mg(2+)</name>
        <dbReference type="ChEBI" id="CHEBI:18420"/>
    </cofactor>
</comment>
<sequence length="189" mass="21495">MPKTTIRETLLRQRRRLPADQCMSLSLEIQSYLMALDLFREADTLALYSPVQNEVYTEALFAEARQQKKRIVYPRVCGDDLEFVEVVSRSDLVHGYFGVLEPGEGPRVDVGEIDLLVVPGVAFDRVGHRLGYGKGFYDRALRAAPQSCRLAGLCFDFQWMTALPYDAHDVRMHAVVTEAGCRYCEQSRQ</sequence>
<evidence type="ECO:0000256" key="2">
    <source>
        <dbReference type="ARBA" id="ARBA00022741"/>
    </source>
</evidence>
<dbReference type="AlphaFoldDB" id="A0A0B5FSP1"/>
<feature type="binding site" evidence="4">
    <location>
        <position position="54"/>
    </location>
    <ligand>
        <name>substrate</name>
    </ligand>
</feature>
<evidence type="ECO:0000313" key="6">
    <source>
        <dbReference type="EMBL" id="AJF07170.1"/>
    </source>
</evidence>
<comment type="similarity">
    <text evidence="1 5">Belongs to the 5-formyltetrahydrofolate cyclo-ligase family.</text>
</comment>
<feature type="binding site" evidence="4">
    <location>
        <begin position="129"/>
        <end position="137"/>
    </location>
    <ligand>
        <name>ATP</name>
        <dbReference type="ChEBI" id="CHEBI:30616"/>
    </ligand>
</feature>